<organism evidence="2 3">
    <name type="scientific">Methylobacterium ajmalii</name>
    <dbReference type="NCBI Taxonomy" id="2738439"/>
    <lineage>
        <taxon>Bacteria</taxon>
        <taxon>Pseudomonadati</taxon>
        <taxon>Pseudomonadota</taxon>
        <taxon>Alphaproteobacteria</taxon>
        <taxon>Hyphomicrobiales</taxon>
        <taxon>Methylobacteriaceae</taxon>
        <taxon>Methylobacterium</taxon>
    </lineage>
</organism>
<dbReference type="Pfam" id="PF05050">
    <property type="entry name" value="Methyltransf_21"/>
    <property type="match status" value="1"/>
</dbReference>
<dbReference type="InterPro" id="IPR029063">
    <property type="entry name" value="SAM-dependent_MTases_sf"/>
</dbReference>
<evidence type="ECO:0000313" key="3">
    <source>
        <dbReference type="Proteomes" id="UP001407347"/>
    </source>
</evidence>
<keyword evidence="3" id="KW-1185">Reference proteome</keyword>
<protein>
    <submittedName>
        <fullName evidence="2">FkbM family methyltransferase</fullName>
    </submittedName>
</protein>
<evidence type="ECO:0000259" key="1">
    <source>
        <dbReference type="Pfam" id="PF05050"/>
    </source>
</evidence>
<comment type="caution">
    <text evidence="2">The sequence shown here is derived from an EMBL/GenBank/DDBJ whole genome shotgun (WGS) entry which is preliminary data.</text>
</comment>
<feature type="domain" description="Methyltransferase FkbM" evidence="1">
    <location>
        <begin position="117"/>
        <end position="181"/>
    </location>
</feature>
<dbReference type="SUPFAM" id="SSF53335">
    <property type="entry name" value="S-adenosyl-L-methionine-dependent methyltransferases"/>
    <property type="match status" value="1"/>
</dbReference>
<dbReference type="GO" id="GO:0008168">
    <property type="term" value="F:methyltransferase activity"/>
    <property type="evidence" value="ECO:0007669"/>
    <property type="project" value="UniProtKB-KW"/>
</dbReference>
<keyword evidence="2" id="KW-0489">Methyltransferase</keyword>
<dbReference type="EMBL" id="JAQYXP010000002">
    <property type="protein sequence ID" value="MEN3234198.1"/>
    <property type="molecule type" value="Genomic_DNA"/>
</dbReference>
<dbReference type="RefSeq" id="WP_346012943.1">
    <property type="nucleotide sequence ID" value="NZ_JAQYXP010000002.1"/>
</dbReference>
<dbReference type="PANTHER" id="PTHR34203">
    <property type="entry name" value="METHYLTRANSFERASE, FKBM FAMILY PROTEIN"/>
    <property type="match status" value="1"/>
</dbReference>
<accession>A0ABU9ZRP7</accession>
<gene>
    <name evidence="2" type="ORF">PUR29_11365</name>
</gene>
<keyword evidence="2" id="KW-0808">Transferase</keyword>
<dbReference type="Proteomes" id="UP001407347">
    <property type="component" value="Unassembled WGS sequence"/>
</dbReference>
<reference evidence="2 3" key="1">
    <citation type="journal article" date="2023" name="PLoS ONE">
        <title>Complete genome assembly of Hawai'i environmental nontuberculous mycobacteria reveals unexpected co-isolation with methylobacteria.</title>
        <authorList>
            <person name="Hendrix J."/>
            <person name="Epperson L.E."/>
            <person name="Tong E.I."/>
            <person name="Chan Y.L."/>
            <person name="Hasan N.A."/>
            <person name="Dawrs S.N."/>
            <person name="Norton G.J."/>
            <person name="Virdi R."/>
            <person name="Crooks J.L."/>
            <person name="Chan E.D."/>
            <person name="Honda J.R."/>
            <person name="Strong M."/>
        </authorList>
    </citation>
    <scope>NUCLEOTIDE SEQUENCE [LARGE SCALE GENOMIC DNA]</scope>
    <source>
        <strain evidence="2 3">NJH_HI04-1</strain>
    </source>
</reference>
<dbReference type="Gene3D" id="3.40.50.150">
    <property type="entry name" value="Vaccinia Virus protein VP39"/>
    <property type="match status" value="1"/>
</dbReference>
<sequence>MFLQVKTPKSFDIDIVDRKDEDNDGTEVFNDGISECIKQHGFWEPFETEIFLHIYKSLYAKDDAFIDVGCQLGYYSLMHLALGVDIVTFERNPVYTRYFNRSILKNKFMYPRRSFNCNVGSFTDGSVLCLDDALSGIKSILSIKVDTEGAEPDIFRGAKKVLKSRVAKSMIIEFSPRFTTEYNSSATMSISEYEDLFFNILESGYKAYDIGLSDTREINFDRNPMLSSDVSNVAVESRDLFTRNLLEKSQTNFLFVRIEDDEKLYL</sequence>
<evidence type="ECO:0000313" key="2">
    <source>
        <dbReference type="EMBL" id="MEN3234198.1"/>
    </source>
</evidence>
<dbReference type="InterPro" id="IPR052514">
    <property type="entry name" value="SAM-dependent_MTase"/>
</dbReference>
<dbReference type="GO" id="GO:0032259">
    <property type="term" value="P:methylation"/>
    <property type="evidence" value="ECO:0007669"/>
    <property type="project" value="UniProtKB-KW"/>
</dbReference>
<dbReference type="InterPro" id="IPR006342">
    <property type="entry name" value="FkbM_mtfrase"/>
</dbReference>
<proteinExistence type="predicted"/>
<dbReference type="PANTHER" id="PTHR34203:SF15">
    <property type="entry name" value="SLL1173 PROTEIN"/>
    <property type="match status" value="1"/>
</dbReference>
<name>A0ABU9ZRP7_9HYPH</name>